<dbReference type="OrthoDB" id="1451508at2"/>
<sequence>MKKNILTTLLLIFLIPGFVAAQKNIKNGKGSKDILKSTNIREIEDYLKNTHPDDPKRSILKPKLIALKNSEWTKGAKNAKPMEARPVITEIPNRFMRNSSSDDAEEFKKLIAETSDQHKEKTVKLLNAMFDEDITRKEAVLLFRNNSDCNIVLRIEGKDFYNLAVPAHGENFIVLNKGSYTLSSNVCDIKYISAKDIKKSIFVVIDNPGHPGKQNPEPVEILVKDQKKTSTEKSKKKKKS</sequence>
<dbReference type="AlphaFoldDB" id="A0A135W1B3"/>
<gene>
    <name evidence="3" type="ORF">AU378_21515</name>
</gene>
<feature type="region of interest" description="Disordered" evidence="1">
    <location>
        <begin position="208"/>
        <end position="240"/>
    </location>
</feature>
<organism evidence="3 4">
    <name type="scientific">Chryseobacterium kwangjuense</name>
    <dbReference type="NCBI Taxonomy" id="267125"/>
    <lineage>
        <taxon>Bacteria</taxon>
        <taxon>Pseudomonadati</taxon>
        <taxon>Bacteroidota</taxon>
        <taxon>Flavobacteriia</taxon>
        <taxon>Flavobacteriales</taxon>
        <taxon>Weeksellaceae</taxon>
        <taxon>Chryseobacterium group</taxon>
        <taxon>Chryseobacterium</taxon>
    </lineage>
</organism>
<evidence type="ECO:0000259" key="2">
    <source>
        <dbReference type="Pfam" id="PF20545"/>
    </source>
</evidence>
<dbReference type="Proteomes" id="UP000070513">
    <property type="component" value="Unassembled WGS sequence"/>
</dbReference>
<reference evidence="4" key="1">
    <citation type="submission" date="2015-12" db="EMBL/GenBank/DDBJ databases">
        <title>Genome sequence of a biocontrol rhizobacterium Chryseobacterium kwangjuense strain KJ1R5 isolated from pepper (Capsicum annuum L.).</title>
        <authorList>
            <person name="Jeong J.-J."/>
            <person name="Park H."/>
            <person name="Mannaa M."/>
            <person name="Sang M.K."/>
            <person name="Choi I.-G."/>
            <person name="Kim K.D."/>
        </authorList>
    </citation>
    <scope>NUCLEOTIDE SEQUENCE [LARGE SCALE GENOMIC DNA]</scope>
    <source>
        <strain evidence="4">KJ1R5</strain>
    </source>
</reference>
<dbReference type="InterPro" id="IPR046647">
    <property type="entry name" value="DUF6759"/>
</dbReference>
<dbReference type="EMBL" id="LPUR01000020">
    <property type="protein sequence ID" value="KXH78713.1"/>
    <property type="molecule type" value="Genomic_DNA"/>
</dbReference>
<proteinExistence type="predicted"/>
<evidence type="ECO:0000313" key="3">
    <source>
        <dbReference type="EMBL" id="KXH78713.1"/>
    </source>
</evidence>
<evidence type="ECO:0000256" key="1">
    <source>
        <dbReference type="SAM" id="MobiDB-lite"/>
    </source>
</evidence>
<feature type="compositionally biased region" description="Basic and acidic residues" evidence="1">
    <location>
        <begin position="222"/>
        <end position="233"/>
    </location>
</feature>
<dbReference type="Pfam" id="PF20545">
    <property type="entry name" value="DUF6759"/>
    <property type="match status" value="1"/>
</dbReference>
<protein>
    <recommendedName>
        <fullName evidence="2">DUF6759 domain-containing protein</fullName>
    </recommendedName>
</protein>
<accession>A0A135W1B3</accession>
<evidence type="ECO:0000313" key="4">
    <source>
        <dbReference type="Proteomes" id="UP000070513"/>
    </source>
</evidence>
<reference evidence="3 4" key="2">
    <citation type="journal article" date="2016" name="Genome Announc.">
        <title>Draft Genome Sequence of a Biocontrol Rhizobacterium, Chryseobacterium kwangjuense Strain KJ1R5, Isolated from Pepper (Capsicum annuum).</title>
        <authorList>
            <person name="Jeong J.J."/>
            <person name="Park H."/>
            <person name="Park B.H."/>
            <person name="Mannaa M."/>
            <person name="Sang M.K."/>
            <person name="Choi I.G."/>
            <person name="Kim K.D."/>
        </authorList>
    </citation>
    <scope>NUCLEOTIDE SEQUENCE [LARGE SCALE GENOMIC DNA]</scope>
    <source>
        <strain evidence="3 4">KJ1R5</strain>
    </source>
</reference>
<comment type="caution">
    <text evidence="3">The sequence shown here is derived from an EMBL/GenBank/DDBJ whole genome shotgun (WGS) entry which is preliminary data.</text>
</comment>
<dbReference type="RefSeq" id="WP_062653883.1">
    <property type="nucleotide sequence ID" value="NZ_LPUR01000020.1"/>
</dbReference>
<feature type="domain" description="DUF6759" evidence="2">
    <location>
        <begin position="116"/>
        <end position="207"/>
    </location>
</feature>
<name>A0A135W1B3_9FLAO</name>